<evidence type="ECO:0000256" key="1">
    <source>
        <dbReference type="ARBA" id="ARBA00004417"/>
    </source>
</evidence>
<evidence type="ECO:0000256" key="3">
    <source>
        <dbReference type="ARBA" id="ARBA00022741"/>
    </source>
</evidence>
<dbReference type="SMART" id="SM00382">
    <property type="entry name" value="AAA"/>
    <property type="match status" value="1"/>
</dbReference>
<dbReference type="InterPro" id="IPR003439">
    <property type="entry name" value="ABC_transporter-like_ATP-bd"/>
</dbReference>
<dbReference type="GO" id="GO:0005524">
    <property type="term" value="F:ATP binding"/>
    <property type="evidence" value="ECO:0007669"/>
    <property type="project" value="UniProtKB-KW"/>
</dbReference>
<dbReference type="InterPro" id="IPR013611">
    <property type="entry name" value="Transp-assoc_OB_typ2"/>
</dbReference>
<evidence type="ECO:0000256" key="2">
    <source>
        <dbReference type="ARBA" id="ARBA00022448"/>
    </source>
</evidence>
<dbReference type="Proteomes" id="UP000185984">
    <property type="component" value="Unassembled WGS sequence"/>
</dbReference>
<accession>A0A1U7HVU2</accession>
<keyword evidence="3" id="KW-0547">Nucleotide-binding</keyword>
<gene>
    <name evidence="6" type="ORF">NIES1031_06990</name>
</gene>
<dbReference type="STRING" id="247279.NIES1031_06990"/>
<keyword evidence="2" id="KW-0813">Transport</keyword>
<dbReference type="InterPro" id="IPR050093">
    <property type="entry name" value="ABC_SmlMolc_Importer"/>
</dbReference>
<evidence type="ECO:0000259" key="5">
    <source>
        <dbReference type="PROSITE" id="PS50893"/>
    </source>
</evidence>
<dbReference type="InterPro" id="IPR003593">
    <property type="entry name" value="AAA+_ATPase"/>
</dbReference>
<evidence type="ECO:0000313" key="7">
    <source>
        <dbReference type="Proteomes" id="UP000185984"/>
    </source>
</evidence>
<dbReference type="Gene3D" id="3.40.50.300">
    <property type="entry name" value="P-loop containing nucleotide triphosphate hydrolases"/>
    <property type="match status" value="1"/>
</dbReference>
<dbReference type="PROSITE" id="PS50893">
    <property type="entry name" value="ABC_TRANSPORTER_2"/>
    <property type="match status" value="1"/>
</dbReference>
<name>A0A1U7HVU2_9CHRO</name>
<dbReference type="Pfam" id="PF00005">
    <property type="entry name" value="ABC_tran"/>
    <property type="match status" value="1"/>
</dbReference>
<dbReference type="GO" id="GO:0016887">
    <property type="term" value="F:ATP hydrolysis activity"/>
    <property type="evidence" value="ECO:0007669"/>
    <property type="project" value="InterPro"/>
</dbReference>
<sequence>MKSAVQLEQVSKTYDTVQAVKEVTLTVNQGEFFTLLGASGCGKTTLLRLIGGFEIPNSGKIWIGNQDVSRLPAYRRNVHTVFQDYALFPHLSVFENVGFSLQVKRLSRDEVHTRVTDALKLVQLLEMRDRLPSQLSGGQRQRVAIARAIVDHPDVLLLDEPLSALDAKIRVELREELKHLQRQTGISFVYVTHDQEEALALSDRIAVLHNGELLQIGTPLAVYEHPVNLYVAEFIGRANFLAGVLVQVNGKQGQIKIDDQVVTGTLAAEISPNSAVKVVVRPENINFTAEATSDTACAAKIIQSQYLGYATSYLVEMSGLEFHVLELRRRGATPYQEGDRVFLSWEWQEALIFPATSDN</sequence>
<comment type="subcellular location">
    <subcellularLocation>
        <location evidence="1">Cell inner membrane</location>
        <topology evidence="1">Peripheral membrane protein</topology>
    </subcellularLocation>
</comment>
<dbReference type="FunFam" id="3.40.50.300:FF:000133">
    <property type="entry name" value="Spermidine/putrescine import ATP-binding protein PotA"/>
    <property type="match status" value="1"/>
</dbReference>
<dbReference type="SUPFAM" id="SSF52540">
    <property type="entry name" value="P-loop containing nucleoside triphosphate hydrolases"/>
    <property type="match status" value="1"/>
</dbReference>
<dbReference type="Pfam" id="PF08402">
    <property type="entry name" value="TOBE_2"/>
    <property type="match status" value="1"/>
</dbReference>
<dbReference type="RefSeq" id="WP_073548761.1">
    <property type="nucleotide sequence ID" value="NZ_CAWMVK010000039.1"/>
</dbReference>
<evidence type="ECO:0000313" key="6">
    <source>
        <dbReference type="EMBL" id="OKH27662.1"/>
    </source>
</evidence>
<reference evidence="6 7" key="1">
    <citation type="submission" date="2016-11" db="EMBL/GenBank/DDBJ databases">
        <title>Draft Genome Sequences of Nine Cyanobacterial Strains from Diverse Habitats.</title>
        <authorList>
            <person name="Zhu T."/>
            <person name="Hou S."/>
            <person name="Lu X."/>
            <person name="Hess W.R."/>
        </authorList>
    </citation>
    <scope>NUCLEOTIDE SEQUENCE [LARGE SCALE GENOMIC DNA]</scope>
    <source>
        <strain evidence="6 7">5.2 s.c.1</strain>
    </source>
</reference>
<comment type="caution">
    <text evidence="6">The sequence shown here is derived from an EMBL/GenBank/DDBJ whole genome shotgun (WGS) entry which is preliminary data.</text>
</comment>
<keyword evidence="4 6" id="KW-0067">ATP-binding</keyword>
<dbReference type="OrthoDB" id="417582at2"/>
<dbReference type="PANTHER" id="PTHR42781">
    <property type="entry name" value="SPERMIDINE/PUTRESCINE IMPORT ATP-BINDING PROTEIN POTA"/>
    <property type="match status" value="1"/>
</dbReference>
<dbReference type="GO" id="GO:0043190">
    <property type="term" value="C:ATP-binding cassette (ABC) transporter complex"/>
    <property type="evidence" value="ECO:0007669"/>
    <property type="project" value="InterPro"/>
</dbReference>
<evidence type="ECO:0000256" key="4">
    <source>
        <dbReference type="ARBA" id="ARBA00022840"/>
    </source>
</evidence>
<dbReference type="AlphaFoldDB" id="A0A1U7HVU2"/>
<dbReference type="InterPro" id="IPR008995">
    <property type="entry name" value="Mo/tungstate-bd_C_term_dom"/>
</dbReference>
<dbReference type="PROSITE" id="PS00211">
    <property type="entry name" value="ABC_TRANSPORTER_1"/>
    <property type="match status" value="1"/>
</dbReference>
<dbReference type="EMBL" id="MRCC01000005">
    <property type="protein sequence ID" value="OKH27662.1"/>
    <property type="molecule type" value="Genomic_DNA"/>
</dbReference>
<dbReference type="GO" id="GO:0022857">
    <property type="term" value="F:transmembrane transporter activity"/>
    <property type="evidence" value="ECO:0007669"/>
    <property type="project" value="InterPro"/>
</dbReference>
<keyword evidence="7" id="KW-1185">Reference proteome</keyword>
<organism evidence="6 7">
    <name type="scientific">Chroogloeocystis siderophila 5.2 s.c.1</name>
    <dbReference type="NCBI Taxonomy" id="247279"/>
    <lineage>
        <taxon>Bacteria</taxon>
        <taxon>Bacillati</taxon>
        <taxon>Cyanobacteriota</taxon>
        <taxon>Cyanophyceae</taxon>
        <taxon>Oscillatoriophycideae</taxon>
        <taxon>Chroococcales</taxon>
        <taxon>Chroococcaceae</taxon>
        <taxon>Chroogloeocystis</taxon>
    </lineage>
</organism>
<dbReference type="InterPro" id="IPR027417">
    <property type="entry name" value="P-loop_NTPase"/>
</dbReference>
<feature type="domain" description="ABC transporter" evidence="5">
    <location>
        <begin position="5"/>
        <end position="235"/>
    </location>
</feature>
<dbReference type="InterPro" id="IPR017871">
    <property type="entry name" value="ABC_transporter-like_CS"/>
</dbReference>
<protein>
    <submittedName>
        <fullName evidence="6">Spermidine/putrescine ABC transporter ATP-binding protein</fullName>
    </submittedName>
</protein>
<dbReference type="PANTHER" id="PTHR42781:SF4">
    <property type="entry name" value="SPERMIDINE_PUTRESCINE IMPORT ATP-BINDING PROTEIN POTA"/>
    <property type="match status" value="1"/>
</dbReference>
<proteinExistence type="predicted"/>
<dbReference type="SUPFAM" id="SSF50331">
    <property type="entry name" value="MOP-like"/>
    <property type="match status" value="1"/>
</dbReference>
<dbReference type="Gene3D" id="2.40.50.100">
    <property type="match status" value="1"/>
</dbReference>